<dbReference type="RefSeq" id="WP_159742941.1">
    <property type="nucleotide sequence ID" value="NZ_BLIR01000001.1"/>
</dbReference>
<dbReference type="SUPFAM" id="SSF51182">
    <property type="entry name" value="RmlC-like cupins"/>
    <property type="match status" value="1"/>
</dbReference>
<dbReference type="EC" id="1.13.11.6" evidence="7"/>
<feature type="binding site" evidence="7">
    <location>
        <position position="125"/>
    </location>
    <ligand>
        <name>Fe cation</name>
        <dbReference type="ChEBI" id="CHEBI:24875"/>
        <label>2</label>
    </ligand>
</feature>
<feature type="binding site" evidence="7">
    <location>
        <position position="110"/>
    </location>
    <ligand>
        <name>substrate</name>
    </ligand>
</feature>
<evidence type="ECO:0000256" key="4">
    <source>
        <dbReference type="ARBA" id="ARBA00022964"/>
    </source>
</evidence>
<proteinExistence type="inferred from homology"/>
<dbReference type="AlphaFoldDB" id="A0A640UPR4"/>
<dbReference type="InterPro" id="IPR011051">
    <property type="entry name" value="RmlC_Cupin_sf"/>
</dbReference>
<dbReference type="CDD" id="cd06123">
    <property type="entry name" value="cupin_HAO"/>
    <property type="match status" value="1"/>
</dbReference>
<keyword evidence="4 7" id="KW-0223">Dioxygenase</keyword>
<dbReference type="GO" id="GO:0019805">
    <property type="term" value="P:quinolinate biosynthetic process"/>
    <property type="evidence" value="ECO:0007669"/>
    <property type="project" value="UniProtKB-UniRule"/>
</dbReference>
<reference evidence="8 9" key="1">
    <citation type="submission" date="2019-12" db="EMBL/GenBank/DDBJ databases">
        <title>Whole genome shotgun sequence of Streptomyces tubercidicus NBRC 13090.</title>
        <authorList>
            <person name="Ichikawa N."/>
            <person name="Kimura A."/>
            <person name="Kitahashi Y."/>
            <person name="Komaki H."/>
            <person name="Tamura T."/>
        </authorList>
    </citation>
    <scope>NUCLEOTIDE SEQUENCE [LARGE SCALE GENOMIC DNA]</scope>
    <source>
        <strain evidence="8 9">NBRC 13090</strain>
    </source>
</reference>
<comment type="function">
    <text evidence="1 7">Catalyzes the oxidative ring opening of 3-hydroxyanthranilate to 2-amino-3-carboxymuconate semialdehyde, which spontaneously cyclizes to quinolinate.</text>
</comment>
<dbReference type="PANTHER" id="PTHR15497">
    <property type="entry name" value="3-HYDROXYANTHRANILATE 3,4-DIOXYGENASE"/>
    <property type="match status" value="1"/>
</dbReference>
<feature type="binding site" evidence="7">
    <location>
        <position position="51"/>
    </location>
    <ligand>
        <name>Fe cation</name>
        <dbReference type="ChEBI" id="CHEBI:24875"/>
        <label>1</label>
        <note>catalytic</note>
    </ligand>
</feature>
<evidence type="ECO:0000256" key="2">
    <source>
        <dbReference type="ARBA" id="ARBA00022642"/>
    </source>
</evidence>
<evidence type="ECO:0000256" key="1">
    <source>
        <dbReference type="ARBA" id="ARBA00002752"/>
    </source>
</evidence>
<feature type="binding site" evidence="7">
    <location>
        <position position="57"/>
    </location>
    <ligand>
        <name>substrate</name>
    </ligand>
</feature>
<feature type="binding site" evidence="7">
    <location>
        <position position="99"/>
    </location>
    <ligand>
        <name>substrate</name>
    </ligand>
</feature>
<dbReference type="InterPro" id="IPR014710">
    <property type="entry name" value="RmlC-like_jellyroll"/>
</dbReference>
<evidence type="ECO:0000313" key="8">
    <source>
        <dbReference type="EMBL" id="GFE36701.1"/>
    </source>
</evidence>
<feature type="binding site" evidence="7">
    <location>
        <position position="95"/>
    </location>
    <ligand>
        <name>Fe cation</name>
        <dbReference type="ChEBI" id="CHEBI:24875"/>
        <label>1</label>
        <note>catalytic</note>
    </ligand>
</feature>
<comment type="cofactor">
    <cofactor evidence="7">
        <name>Fe(2+)</name>
        <dbReference type="ChEBI" id="CHEBI:29033"/>
    </cofactor>
    <text evidence="7">Binds 2 Fe(2+) ions per subunit.</text>
</comment>
<evidence type="ECO:0000256" key="6">
    <source>
        <dbReference type="ARBA" id="ARBA00023004"/>
    </source>
</evidence>
<keyword evidence="9" id="KW-1185">Reference proteome</keyword>
<dbReference type="Proteomes" id="UP000431826">
    <property type="component" value="Unassembled WGS sequence"/>
</dbReference>
<dbReference type="GO" id="GO:0043420">
    <property type="term" value="P:anthranilate metabolic process"/>
    <property type="evidence" value="ECO:0007669"/>
    <property type="project" value="UniProtKB-UniRule"/>
</dbReference>
<comment type="pathway">
    <text evidence="7">Cofactor biosynthesis; NAD(+) biosynthesis; quinolinate from L-kynurenine: step 3/3.</text>
</comment>
<dbReference type="Gene3D" id="2.60.120.10">
    <property type="entry name" value="Jelly Rolls"/>
    <property type="match status" value="1"/>
</dbReference>
<sequence>MTDIPEVIDFQGWIDAHAHLLKPPVNNRTMSLGKDFIVQIIGGPNQRTDFHLDPYEEWFYQIKGDMHVDLMTDEGPRTVHIKEGQAWLLPGHVPHSPQRPDPDSIGLVIERVREEGTLEKFLWYCPSCSATVYEAELQVRDIVGDLPPVFEEFYGDERARTCSACGTVHPGKG</sequence>
<dbReference type="GO" id="GO:0000334">
    <property type="term" value="F:3-hydroxyanthranilate 3,4-dioxygenase activity"/>
    <property type="evidence" value="ECO:0007669"/>
    <property type="project" value="UniProtKB-UniRule"/>
</dbReference>
<dbReference type="UniPathway" id="UPA00253">
    <property type="reaction ID" value="UER00330"/>
</dbReference>
<dbReference type="OrthoDB" id="5002379at2"/>
<evidence type="ECO:0000256" key="5">
    <source>
        <dbReference type="ARBA" id="ARBA00023002"/>
    </source>
</evidence>
<dbReference type="HAMAP" id="MF_00825">
    <property type="entry name" value="3_HAO"/>
    <property type="match status" value="1"/>
</dbReference>
<keyword evidence="2 7" id="KW-0662">Pyridine nucleotide biosynthesis</keyword>
<feature type="binding site" evidence="7">
    <location>
        <position position="162"/>
    </location>
    <ligand>
        <name>Fe cation</name>
        <dbReference type="ChEBI" id="CHEBI:24875"/>
        <label>2</label>
    </ligand>
</feature>
<feature type="binding site" evidence="7">
    <location>
        <position position="165"/>
    </location>
    <ligand>
        <name>Fe cation</name>
        <dbReference type="ChEBI" id="CHEBI:24875"/>
        <label>2</label>
    </ligand>
</feature>
<keyword evidence="3 7" id="KW-0479">Metal-binding</keyword>
<evidence type="ECO:0000256" key="3">
    <source>
        <dbReference type="ARBA" id="ARBA00022723"/>
    </source>
</evidence>
<dbReference type="PANTHER" id="PTHR15497:SF1">
    <property type="entry name" value="3-HYDROXYANTHRANILATE 3,4-DIOXYGENASE"/>
    <property type="match status" value="1"/>
</dbReference>
<keyword evidence="5 7" id="KW-0560">Oxidoreductase</keyword>
<dbReference type="GO" id="GO:0008198">
    <property type="term" value="F:ferrous iron binding"/>
    <property type="evidence" value="ECO:0007669"/>
    <property type="project" value="UniProtKB-UniRule"/>
</dbReference>
<comment type="caution">
    <text evidence="8">The sequence shown here is derived from an EMBL/GenBank/DDBJ whole genome shotgun (WGS) entry which is preliminary data.</text>
</comment>
<organism evidence="8 9">
    <name type="scientific">Streptomyces tubercidicus</name>
    <dbReference type="NCBI Taxonomy" id="47759"/>
    <lineage>
        <taxon>Bacteria</taxon>
        <taxon>Bacillati</taxon>
        <taxon>Actinomycetota</taxon>
        <taxon>Actinomycetes</taxon>
        <taxon>Kitasatosporales</taxon>
        <taxon>Streptomycetaceae</taxon>
        <taxon>Streptomyces</taxon>
    </lineage>
</organism>
<dbReference type="Pfam" id="PF06052">
    <property type="entry name" value="3-HAO"/>
    <property type="match status" value="1"/>
</dbReference>
<gene>
    <name evidence="8" type="primary">nbaC_1</name>
    <name evidence="7" type="synonym">nbaC</name>
    <name evidence="8" type="ORF">Stube_13740</name>
</gene>
<feature type="binding site" evidence="7">
    <location>
        <position position="57"/>
    </location>
    <ligand>
        <name>Fe cation</name>
        <dbReference type="ChEBI" id="CHEBI:24875"/>
        <label>1</label>
        <note>catalytic</note>
    </ligand>
</feature>
<protein>
    <recommendedName>
        <fullName evidence="7">3-hydroxyanthranilate 3,4-dioxygenase</fullName>
        <ecNumber evidence="7">1.13.11.6</ecNumber>
    </recommendedName>
    <alternativeName>
        <fullName evidence="7">3-hydroxyanthranilate oxygenase</fullName>
        <shortName evidence="7">3-HAO</shortName>
    </alternativeName>
    <alternativeName>
        <fullName evidence="7">3-hydroxyanthranilic acid dioxygenase</fullName>
        <shortName evidence="7">HAD</shortName>
    </alternativeName>
</protein>
<feature type="binding site" evidence="7">
    <location>
        <position position="47"/>
    </location>
    <ligand>
        <name>O2</name>
        <dbReference type="ChEBI" id="CHEBI:15379"/>
    </ligand>
</feature>
<comment type="similarity">
    <text evidence="7">Belongs to the 3-HAO family.</text>
</comment>
<dbReference type="GO" id="GO:0009435">
    <property type="term" value="P:NAD+ biosynthetic process"/>
    <property type="evidence" value="ECO:0007669"/>
    <property type="project" value="UniProtKB-UniPathway"/>
</dbReference>
<evidence type="ECO:0000313" key="9">
    <source>
        <dbReference type="Proteomes" id="UP000431826"/>
    </source>
</evidence>
<feature type="binding site" evidence="7">
    <location>
        <position position="128"/>
    </location>
    <ligand>
        <name>Fe cation</name>
        <dbReference type="ChEBI" id="CHEBI:24875"/>
        <label>2</label>
    </ligand>
</feature>
<accession>A0A640UPR4</accession>
<dbReference type="EMBL" id="BLIR01000001">
    <property type="protein sequence ID" value="GFE36701.1"/>
    <property type="molecule type" value="Genomic_DNA"/>
</dbReference>
<name>A0A640UPR4_9ACTN</name>
<dbReference type="GO" id="GO:0006569">
    <property type="term" value="P:L-tryptophan catabolic process"/>
    <property type="evidence" value="ECO:0007669"/>
    <property type="project" value="UniProtKB-UniRule"/>
</dbReference>
<comment type="catalytic activity">
    <reaction evidence="7">
        <text>3-hydroxyanthranilate + O2 = (2Z,4Z)-2-amino-3-carboxymuconate 6-semialdehyde</text>
        <dbReference type="Rhea" id="RHEA:17953"/>
        <dbReference type="ChEBI" id="CHEBI:15379"/>
        <dbReference type="ChEBI" id="CHEBI:36559"/>
        <dbReference type="ChEBI" id="CHEBI:77612"/>
        <dbReference type="EC" id="1.13.11.6"/>
    </reaction>
</comment>
<dbReference type="NCBIfam" id="TIGR03037">
    <property type="entry name" value="anthran_nbaC"/>
    <property type="match status" value="1"/>
</dbReference>
<dbReference type="InterPro" id="IPR010329">
    <property type="entry name" value="3hydroanth_dOase"/>
</dbReference>
<evidence type="ECO:0000256" key="7">
    <source>
        <dbReference type="HAMAP-Rule" id="MF_00825"/>
    </source>
</evidence>
<dbReference type="GeneID" id="96282531"/>
<dbReference type="NCBIfam" id="NF009763">
    <property type="entry name" value="PRK13264.1"/>
    <property type="match status" value="1"/>
</dbReference>
<keyword evidence="6 7" id="KW-0408">Iron</keyword>